<dbReference type="PANTHER" id="PTHR11669:SF0">
    <property type="entry name" value="PROTEIN STICHEL-LIKE 2"/>
    <property type="match status" value="1"/>
</dbReference>
<dbReference type="PANTHER" id="PTHR11669">
    <property type="entry name" value="REPLICATION FACTOR C / DNA POLYMERASE III GAMMA-TAU SUBUNIT"/>
    <property type="match status" value="1"/>
</dbReference>
<dbReference type="GO" id="GO:0006261">
    <property type="term" value="P:DNA-templated DNA replication"/>
    <property type="evidence" value="ECO:0007669"/>
    <property type="project" value="TreeGrafter"/>
</dbReference>
<dbReference type="NCBIfam" id="NF005846">
    <property type="entry name" value="PRK07764.1-6"/>
    <property type="match status" value="1"/>
</dbReference>
<dbReference type="CDD" id="cd18137">
    <property type="entry name" value="HLD_clamp_pol_III_gamma_tau"/>
    <property type="match status" value="1"/>
</dbReference>
<feature type="region of interest" description="Disordered" evidence="12">
    <location>
        <begin position="775"/>
        <end position="803"/>
    </location>
</feature>
<dbReference type="Gene3D" id="1.20.272.10">
    <property type="match status" value="1"/>
</dbReference>
<comment type="catalytic activity">
    <reaction evidence="11">
        <text>DNA(n) + a 2'-deoxyribonucleoside 5'-triphosphate = DNA(n+1) + diphosphate</text>
        <dbReference type="Rhea" id="RHEA:22508"/>
        <dbReference type="Rhea" id="RHEA-COMP:17339"/>
        <dbReference type="Rhea" id="RHEA-COMP:17340"/>
        <dbReference type="ChEBI" id="CHEBI:33019"/>
        <dbReference type="ChEBI" id="CHEBI:61560"/>
        <dbReference type="ChEBI" id="CHEBI:173112"/>
        <dbReference type="EC" id="2.7.7.7"/>
    </reaction>
</comment>
<reference evidence="15" key="1">
    <citation type="submission" date="2016-11" db="EMBL/GenBank/DDBJ databases">
        <title>Actinomyces gypaetusis sp. nov. isolated from Gypaetus barbatus in Qinghai Tibet Plateau China.</title>
        <authorList>
            <person name="Meng X."/>
        </authorList>
    </citation>
    <scope>NUCLEOTIDE SEQUENCE [LARGE SCALE GENOMIC DNA]</scope>
    <source>
        <strain evidence="15">DSM 15383</strain>
    </source>
</reference>
<dbReference type="EC" id="2.7.7.7" evidence="2"/>
<dbReference type="GO" id="GO:0005524">
    <property type="term" value="F:ATP binding"/>
    <property type="evidence" value="ECO:0007669"/>
    <property type="project" value="UniProtKB-KW"/>
</dbReference>
<dbReference type="Pfam" id="PF13177">
    <property type="entry name" value="DNA_pol3_delta2"/>
    <property type="match status" value="1"/>
</dbReference>
<dbReference type="Gene3D" id="3.40.50.300">
    <property type="entry name" value="P-loop containing nucleotide triphosphate hydrolases"/>
    <property type="match status" value="1"/>
</dbReference>
<feature type="compositionally biased region" description="Basic and acidic residues" evidence="12">
    <location>
        <begin position="396"/>
        <end position="411"/>
    </location>
</feature>
<feature type="compositionally biased region" description="Low complexity" evidence="12">
    <location>
        <begin position="454"/>
        <end position="464"/>
    </location>
</feature>
<evidence type="ECO:0000313" key="15">
    <source>
        <dbReference type="Proteomes" id="UP000186465"/>
    </source>
</evidence>
<feature type="domain" description="AAA+ ATPase" evidence="13">
    <location>
        <begin position="36"/>
        <end position="177"/>
    </location>
</feature>
<feature type="compositionally biased region" description="Acidic residues" evidence="12">
    <location>
        <begin position="775"/>
        <end position="784"/>
    </location>
</feature>
<dbReference type="InterPro" id="IPR050238">
    <property type="entry name" value="DNA_Rep/Repair_Clamp_Loader"/>
</dbReference>
<keyword evidence="4" id="KW-0548">Nucleotidyltransferase</keyword>
<protein>
    <recommendedName>
        <fullName evidence="2">DNA-directed DNA polymerase</fullName>
        <ecNumber evidence="2">2.7.7.7</ecNumber>
    </recommendedName>
</protein>
<keyword evidence="15" id="KW-1185">Reference proteome</keyword>
<dbReference type="NCBIfam" id="TIGR02397">
    <property type="entry name" value="dnaX_nterm"/>
    <property type="match status" value="1"/>
</dbReference>
<name>A0A1Q5PT20_9ACTO</name>
<proteinExistence type="inferred from homology"/>
<evidence type="ECO:0000256" key="3">
    <source>
        <dbReference type="ARBA" id="ARBA00022679"/>
    </source>
</evidence>
<evidence type="ECO:0000256" key="2">
    <source>
        <dbReference type="ARBA" id="ARBA00012417"/>
    </source>
</evidence>
<evidence type="ECO:0000313" key="14">
    <source>
        <dbReference type="EMBL" id="OKL50698.1"/>
    </source>
</evidence>
<evidence type="ECO:0000256" key="11">
    <source>
        <dbReference type="ARBA" id="ARBA00049244"/>
    </source>
</evidence>
<dbReference type="Pfam" id="PF12169">
    <property type="entry name" value="DNA_pol3_gamma3"/>
    <property type="match status" value="1"/>
</dbReference>
<evidence type="ECO:0000256" key="8">
    <source>
        <dbReference type="ARBA" id="ARBA00022833"/>
    </source>
</evidence>
<accession>A0A1Q5PT20</accession>
<feature type="compositionally biased region" description="Acidic residues" evidence="12">
    <location>
        <begin position="793"/>
        <end position="803"/>
    </location>
</feature>
<evidence type="ECO:0000259" key="13">
    <source>
        <dbReference type="SMART" id="SM00382"/>
    </source>
</evidence>
<feature type="region of interest" description="Disordered" evidence="12">
    <location>
        <begin position="588"/>
        <end position="702"/>
    </location>
</feature>
<evidence type="ECO:0000256" key="1">
    <source>
        <dbReference type="ARBA" id="ARBA00006360"/>
    </source>
</evidence>
<dbReference type="GO" id="GO:0003677">
    <property type="term" value="F:DNA binding"/>
    <property type="evidence" value="ECO:0007669"/>
    <property type="project" value="InterPro"/>
</dbReference>
<evidence type="ECO:0000256" key="6">
    <source>
        <dbReference type="ARBA" id="ARBA00022723"/>
    </source>
</evidence>
<dbReference type="InterPro" id="IPR012763">
    <property type="entry name" value="DNA_pol_III_sug/sutau_N"/>
</dbReference>
<feature type="compositionally biased region" description="Low complexity" evidence="12">
    <location>
        <begin position="684"/>
        <end position="702"/>
    </location>
</feature>
<evidence type="ECO:0000256" key="5">
    <source>
        <dbReference type="ARBA" id="ARBA00022705"/>
    </source>
</evidence>
<feature type="region of interest" description="Disordered" evidence="12">
    <location>
        <begin position="370"/>
        <end position="498"/>
    </location>
</feature>
<dbReference type="SMART" id="SM00382">
    <property type="entry name" value="AAA"/>
    <property type="match status" value="1"/>
</dbReference>
<gene>
    <name evidence="14" type="ORF">BM477_01465</name>
</gene>
<evidence type="ECO:0000256" key="10">
    <source>
        <dbReference type="ARBA" id="ARBA00022932"/>
    </source>
</evidence>
<feature type="compositionally biased region" description="Polar residues" evidence="12">
    <location>
        <begin position="620"/>
        <end position="631"/>
    </location>
</feature>
<feature type="compositionally biased region" description="Basic and acidic residues" evidence="12">
    <location>
        <begin position="440"/>
        <end position="453"/>
    </location>
</feature>
<keyword evidence="7" id="KW-0547">Nucleotide-binding</keyword>
<organism evidence="14 15">
    <name type="scientific">Boudabousia marimammalium</name>
    <dbReference type="NCBI Taxonomy" id="156892"/>
    <lineage>
        <taxon>Bacteria</taxon>
        <taxon>Bacillati</taxon>
        <taxon>Actinomycetota</taxon>
        <taxon>Actinomycetes</taxon>
        <taxon>Actinomycetales</taxon>
        <taxon>Actinomycetaceae</taxon>
        <taxon>Boudabousia</taxon>
    </lineage>
</organism>
<evidence type="ECO:0000256" key="12">
    <source>
        <dbReference type="SAM" id="MobiDB-lite"/>
    </source>
</evidence>
<dbReference type="EMBL" id="MPDM01000001">
    <property type="protein sequence ID" value="OKL50698.1"/>
    <property type="molecule type" value="Genomic_DNA"/>
</dbReference>
<keyword evidence="10" id="KW-0239">DNA-directed DNA polymerase</keyword>
<dbReference type="Proteomes" id="UP000186465">
    <property type="component" value="Unassembled WGS sequence"/>
</dbReference>
<evidence type="ECO:0000256" key="7">
    <source>
        <dbReference type="ARBA" id="ARBA00022741"/>
    </source>
</evidence>
<dbReference type="RefSeq" id="WP_075360936.1">
    <property type="nucleotide sequence ID" value="NZ_MPDM01000001.1"/>
</dbReference>
<keyword evidence="5" id="KW-0235">DNA replication</keyword>
<keyword evidence="6" id="KW-0479">Metal-binding</keyword>
<dbReference type="InterPro" id="IPR003593">
    <property type="entry name" value="AAA+_ATPase"/>
</dbReference>
<dbReference type="OrthoDB" id="9810148at2"/>
<comment type="similarity">
    <text evidence="1">Belongs to the DnaX/STICHEL family.</text>
</comment>
<dbReference type="AlphaFoldDB" id="A0A1Q5PT20"/>
<dbReference type="FunFam" id="3.40.50.300:FF:000014">
    <property type="entry name" value="DNA polymerase III subunit gamma/tau"/>
    <property type="match status" value="1"/>
</dbReference>
<evidence type="ECO:0000256" key="4">
    <source>
        <dbReference type="ARBA" id="ARBA00022695"/>
    </source>
</evidence>
<dbReference type="GO" id="GO:0009360">
    <property type="term" value="C:DNA polymerase III complex"/>
    <property type="evidence" value="ECO:0007669"/>
    <property type="project" value="InterPro"/>
</dbReference>
<dbReference type="InterPro" id="IPR045085">
    <property type="entry name" value="HLD_clamp_pol_III_gamma_tau"/>
</dbReference>
<dbReference type="GO" id="GO:0046872">
    <property type="term" value="F:metal ion binding"/>
    <property type="evidence" value="ECO:0007669"/>
    <property type="project" value="UniProtKB-KW"/>
</dbReference>
<keyword evidence="3" id="KW-0808">Transferase</keyword>
<dbReference type="Gene3D" id="1.10.8.60">
    <property type="match status" value="1"/>
</dbReference>
<keyword evidence="8" id="KW-0862">Zinc</keyword>
<dbReference type="SUPFAM" id="SSF52540">
    <property type="entry name" value="P-loop containing nucleoside triphosphate hydrolases"/>
    <property type="match status" value="1"/>
</dbReference>
<keyword evidence="9" id="KW-0067">ATP-binding</keyword>
<dbReference type="InterPro" id="IPR027417">
    <property type="entry name" value="P-loop_NTPase"/>
</dbReference>
<dbReference type="GO" id="GO:0003887">
    <property type="term" value="F:DNA-directed DNA polymerase activity"/>
    <property type="evidence" value="ECO:0007669"/>
    <property type="project" value="UniProtKB-KW"/>
</dbReference>
<dbReference type="InterPro" id="IPR008921">
    <property type="entry name" value="DNA_pol3_clamp-load_cplx_C"/>
</dbReference>
<sequence length="851" mass="90165">MSTALYRRYRPQTFDEVIGQEHVTEPLKAALRSGRVNHAYLFSGPRGCGKTTSARILARCLNCVQGPTDTPCGVCDSCRELATGGPGSIDVVEIDAASHNGVEDARSLRERAAFAPARDRFKVFILDEAHMVTPQGFNALLKLVEEPPPHVKFIFATTEPDKVLGTIKSRTHHYPFRLVPPEAMQKYMLQLSELEHIKVGDGVLPLVVRAGGGSVRDSLSVLDQLMAGASDGEINYSRAVALLGYTDAALLDEIVGALAGHDGAAAYEIIERMVESGHDPRRFVEDLLQRLRDLVIIAVAGDATEGVFGSLPSDQVERMLGQARTWGARGLARAADLTAEALTSMSGATSPRLLLELLIARILVAPVQAAAPAGDNSEPARTGGGSVGEANAGGSAKERLMAQLREKRAEAEPSQEQPEAAKSEPAPPQVKQPAGVKPAAEAKPEVPAEKPAEAKTGPATVQAPAPQPQPEPVKTEEKPADPGKSAPAAENHPTSPSVMIRDRWNEVVAAVKLSSRAAWTFISQNTHPGPVYQDVLYLIVPTEGLANPVKRYEHEISHSIFEALGLKLRVEGVTESRLQQIMSDLKAAPAPSASATPGAPAAPKQQAPARAEQVKPAQSRLAQTQPAQSQARPAPTPQSAALAPVTQPRPLRPQNPEPKEDPAPFDDGWGPVAIPGGQQAAQSEPAVPEVKPAAPQPELAPQAVVRQVAVKPVTEAEVASLSAPQPAPQATPIPSAAKVVELAVSPAPVAPTAPSAQEDEAEDDIELDNYSADDFVEFDDDEPTPAETHTFADDEDMPSMYDQDYEEPVPVAGVEVAASILGGSIVDEYIEDASSPNGMRKIRRQGDTAGV</sequence>
<comment type="caution">
    <text evidence="14">The sequence shown here is derived from an EMBL/GenBank/DDBJ whole genome shotgun (WGS) entry which is preliminary data.</text>
</comment>
<dbReference type="InterPro" id="IPR022754">
    <property type="entry name" value="DNA_pol_III_gamma-3"/>
</dbReference>
<feature type="compositionally biased region" description="Low complexity" evidence="12">
    <location>
        <begin position="588"/>
        <end position="611"/>
    </location>
</feature>
<dbReference type="STRING" id="156892.BM477_01465"/>
<dbReference type="CDD" id="cd00009">
    <property type="entry name" value="AAA"/>
    <property type="match status" value="1"/>
</dbReference>
<dbReference type="SUPFAM" id="SSF48019">
    <property type="entry name" value="post-AAA+ oligomerization domain-like"/>
    <property type="match status" value="1"/>
</dbReference>
<evidence type="ECO:0000256" key="9">
    <source>
        <dbReference type="ARBA" id="ARBA00022840"/>
    </source>
</evidence>